<name>A0ABY1RJ17_9MICO</name>
<dbReference type="InterPro" id="IPR053521">
    <property type="entry name" value="McjB-like"/>
</dbReference>
<dbReference type="Proteomes" id="UP000194464">
    <property type="component" value="Unassembled WGS sequence"/>
</dbReference>
<accession>A0ABY1RJ17</accession>
<dbReference type="NCBIfam" id="NF033537">
    <property type="entry name" value="lasso_biosyn_B2"/>
    <property type="match status" value="1"/>
</dbReference>
<gene>
    <name evidence="2" type="ORF">SAMN06295909_3866</name>
</gene>
<feature type="domain" description="Microcin J25-processing protein McjB C-terminal" evidence="1">
    <location>
        <begin position="6"/>
        <end position="92"/>
    </location>
</feature>
<dbReference type="EMBL" id="FXWJ01000007">
    <property type="protein sequence ID" value="SMQ75543.1"/>
    <property type="molecule type" value="Genomic_DNA"/>
</dbReference>
<dbReference type="Pfam" id="PF13471">
    <property type="entry name" value="Transglut_core3"/>
    <property type="match status" value="1"/>
</dbReference>
<reference evidence="2 3" key="1">
    <citation type="submission" date="2017-04" db="EMBL/GenBank/DDBJ databases">
        <authorList>
            <person name="Varghese N."/>
            <person name="Submissions S."/>
        </authorList>
    </citation>
    <scope>NUCLEOTIDE SEQUENCE [LARGE SCALE GENOMIC DNA]</scope>
    <source>
        <strain evidence="2 3">VKM Ac-1784</strain>
    </source>
</reference>
<proteinExistence type="predicted"/>
<evidence type="ECO:0000259" key="1">
    <source>
        <dbReference type="Pfam" id="PF13471"/>
    </source>
</evidence>
<evidence type="ECO:0000313" key="2">
    <source>
        <dbReference type="EMBL" id="SMQ75543.1"/>
    </source>
</evidence>
<keyword evidence="3" id="KW-1185">Reference proteome</keyword>
<sequence>MLSRMAHGSDAADLTLVERGLDAVVAVSRRCAGRYCLDRATATAVFCWTLGRWPEWHAGAAIDPFRAHAWVCVDGEPVREPASLNKYFVPMVSVMPRTAPDDRM</sequence>
<comment type="caution">
    <text evidence="2">The sequence shown here is derived from an EMBL/GenBank/DDBJ whole genome shotgun (WGS) entry which is preliminary data.</text>
</comment>
<organism evidence="2 3">
    <name type="scientific">Plantibacter elymi</name>
    <name type="common">nom. nud.</name>
    <dbReference type="NCBI Taxonomy" id="199708"/>
    <lineage>
        <taxon>Bacteria</taxon>
        <taxon>Bacillati</taxon>
        <taxon>Actinomycetota</taxon>
        <taxon>Actinomycetes</taxon>
        <taxon>Micrococcales</taxon>
        <taxon>Microbacteriaceae</taxon>
        <taxon>Plantibacter</taxon>
    </lineage>
</organism>
<dbReference type="InterPro" id="IPR032708">
    <property type="entry name" value="McjB_C"/>
</dbReference>
<protein>
    <submittedName>
        <fullName evidence="2">Transglutaminase-like superfamily protein</fullName>
    </submittedName>
</protein>
<evidence type="ECO:0000313" key="3">
    <source>
        <dbReference type="Proteomes" id="UP000194464"/>
    </source>
</evidence>